<evidence type="ECO:0000313" key="2">
    <source>
        <dbReference type="Proteomes" id="UP000199073"/>
    </source>
</evidence>
<sequence length="84" mass="9958">MSEEKIEFISYEDAIALVGAIQEEEDIDRPNKRIFTVYSIEDKELCWFDYEEVIKDVGEVEAGERKEAVQNYILNRIPTWVREL</sequence>
<gene>
    <name evidence="1" type="ORF">SAMN05660330_02038</name>
</gene>
<dbReference type="OrthoDB" id="5432180at2"/>
<dbReference type="RefSeq" id="WP_092222439.1">
    <property type="nucleotide sequence ID" value="NZ_FNJI01000012.1"/>
</dbReference>
<protein>
    <submittedName>
        <fullName evidence="1">Uncharacterized protein</fullName>
    </submittedName>
</protein>
<name>A0A1H0QMN2_9BACT</name>
<organism evidence="1 2">
    <name type="scientific">Desulforhopalus singaporensis</name>
    <dbReference type="NCBI Taxonomy" id="91360"/>
    <lineage>
        <taxon>Bacteria</taxon>
        <taxon>Pseudomonadati</taxon>
        <taxon>Thermodesulfobacteriota</taxon>
        <taxon>Desulfobulbia</taxon>
        <taxon>Desulfobulbales</taxon>
        <taxon>Desulfocapsaceae</taxon>
        <taxon>Desulforhopalus</taxon>
    </lineage>
</organism>
<reference evidence="1 2" key="1">
    <citation type="submission" date="2016-10" db="EMBL/GenBank/DDBJ databases">
        <authorList>
            <person name="de Groot N.N."/>
        </authorList>
    </citation>
    <scope>NUCLEOTIDE SEQUENCE [LARGE SCALE GENOMIC DNA]</scope>
    <source>
        <strain evidence="1 2">DSM 12130</strain>
    </source>
</reference>
<proteinExistence type="predicted"/>
<keyword evidence="2" id="KW-1185">Reference proteome</keyword>
<evidence type="ECO:0000313" key="1">
    <source>
        <dbReference type="EMBL" id="SDP18584.1"/>
    </source>
</evidence>
<accession>A0A1H0QMN2</accession>
<dbReference type="EMBL" id="FNJI01000012">
    <property type="protein sequence ID" value="SDP18584.1"/>
    <property type="molecule type" value="Genomic_DNA"/>
</dbReference>
<dbReference type="Proteomes" id="UP000199073">
    <property type="component" value="Unassembled WGS sequence"/>
</dbReference>
<dbReference type="AlphaFoldDB" id="A0A1H0QMN2"/>